<dbReference type="PANTHER" id="PTHR43847">
    <property type="entry name" value="BLL3993 PROTEIN"/>
    <property type="match status" value="1"/>
</dbReference>
<comment type="caution">
    <text evidence="6">The sequence shown here is derived from an EMBL/GenBank/DDBJ whole genome shotgun (WGS) entry which is preliminary data.</text>
</comment>
<reference evidence="6 7" key="1">
    <citation type="submission" date="2019-03" db="EMBL/GenBank/DDBJ databases">
        <title>Genomic Encyclopedia of Type Strains, Phase IV (KMG-IV): sequencing the most valuable type-strain genomes for metagenomic binning, comparative biology and taxonomic classification.</title>
        <authorList>
            <person name="Goeker M."/>
        </authorList>
    </citation>
    <scope>NUCLEOTIDE SEQUENCE [LARGE SCALE GENOMIC DNA]</scope>
    <source>
        <strain evidence="6 7">DSM 19377</strain>
    </source>
</reference>
<sequence>MIFFFIIFALVVIQRIVELRIAKTNERFMKEKGAFEAGKSHYKWMVTLHVLFFISLFVEVITFHKTPAQWFWIPLCLFIISQVVRVWALQSLGRFWNTKIIVLPGAKVVAKGPYKYIRHPNYFIVMTEIITLPLIFQAYITAVVFAILNIIILSIRIPIEEKALAEATNYSHVMKSRSRFMPRDNSK</sequence>
<dbReference type="GO" id="GO:0016020">
    <property type="term" value="C:membrane"/>
    <property type="evidence" value="ECO:0007669"/>
    <property type="project" value="UniProtKB-SubCell"/>
</dbReference>
<dbReference type="PANTHER" id="PTHR43847:SF1">
    <property type="entry name" value="BLL3993 PROTEIN"/>
    <property type="match status" value="1"/>
</dbReference>
<evidence type="ECO:0000313" key="6">
    <source>
        <dbReference type="EMBL" id="TCP23817.1"/>
    </source>
</evidence>
<proteinExistence type="predicted"/>
<feature type="transmembrane region" description="Helical" evidence="5">
    <location>
        <begin position="70"/>
        <end position="88"/>
    </location>
</feature>
<feature type="transmembrane region" description="Helical" evidence="5">
    <location>
        <begin position="46"/>
        <end position="63"/>
    </location>
</feature>
<accession>A0A4R2NPX9</accession>
<dbReference type="EMBL" id="SLXK01000028">
    <property type="protein sequence ID" value="TCP23817.1"/>
    <property type="molecule type" value="Genomic_DNA"/>
</dbReference>
<feature type="transmembrane region" description="Helical" evidence="5">
    <location>
        <begin position="129"/>
        <end position="152"/>
    </location>
</feature>
<dbReference type="OrthoDB" id="7203053at2"/>
<protein>
    <submittedName>
        <fullName evidence="6">Methyltransferase</fullName>
    </submittedName>
</protein>
<dbReference type="InterPro" id="IPR052527">
    <property type="entry name" value="Metal_cation-efflux_comp"/>
</dbReference>
<keyword evidence="7" id="KW-1185">Reference proteome</keyword>
<keyword evidence="4 5" id="KW-0472">Membrane</keyword>
<organism evidence="6 7">
    <name type="scientific">Scopulibacillus darangshiensis</name>
    <dbReference type="NCBI Taxonomy" id="442528"/>
    <lineage>
        <taxon>Bacteria</taxon>
        <taxon>Bacillati</taxon>
        <taxon>Bacillota</taxon>
        <taxon>Bacilli</taxon>
        <taxon>Bacillales</taxon>
        <taxon>Sporolactobacillaceae</taxon>
        <taxon>Scopulibacillus</taxon>
    </lineage>
</organism>
<evidence type="ECO:0000256" key="4">
    <source>
        <dbReference type="ARBA" id="ARBA00023136"/>
    </source>
</evidence>
<comment type="subcellular location">
    <subcellularLocation>
        <location evidence="1">Membrane</location>
        <topology evidence="1">Multi-pass membrane protein</topology>
    </subcellularLocation>
</comment>
<evidence type="ECO:0000256" key="2">
    <source>
        <dbReference type="ARBA" id="ARBA00022692"/>
    </source>
</evidence>
<keyword evidence="3 5" id="KW-1133">Transmembrane helix</keyword>
<dbReference type="Gene3D" id="1.20.120.1630">
    <property type="match status" value="1"/>
</dbReference>
<dbReference type="Pfam" id="PF04140">
    <property type="entry name" value="ICMT"/>
    <property type="match status" value="1"/>
</dbReference>
<keyword evidence="6" id="KW-0808">Transferase</keyword>
<keyword evidence="6" id="KW-0489">Methyltransferase</keyword>
<keyword evidence="2 5" id="KW-0812">Transmembrane</keyword>
<name>A0A4R2NPX9_9BACL</name>
<dbReference type="GO" id="GO:0004671">
    <property type="term" value="F:protein C-terminal S-isoprenylcysteine carboxyl O-methyltransferase activity"/>
    <property type="evidence" value="ECO:0007669"/>
    <property type="project" value="InterPro"/>
</dbReference>
<dbReference type="InterPro" id="IPR007269">
    <property type="entry name" value="ICMT_MeTrfase"/>
</dbReference>
<evidence type="ECO:0000256" key="5">
    <source>
        <dbReference type="SAM" id="Phobius"/>
    </source>
</evidence>
<dbReference type="GO" id="GO:0032259">
    <property type="term" value="P:methylation"/>
    <property type="evidence" value="ECO:0007669"/>
    <property type="project" value="UniProtKB-KW"/>
</dbReference>
<dbReference type="AlphaFoldDB" id="A0A4R2NPX9"/>
<evidence type="ECO:0000256" key="3">
    <source>
        <dbReference type="ARBA" id="ARBA00022989"/>
    </source>
</evidence>
<gene>
    <name evidence="6" type="ORF">EV207_12840</name>
</gene>
<dbReference type="RefSeq" id="WP_132747219.1">
    <property type="nucleotide sequence ID" value="NZ_SLXK01000028.1"/>
</dbReference>
<evidence type="ECO:0000256" key="1">
    <source>
        <dbReference type="ARBA" id="ARBA00004141"/>
    </source>
</evidence>
<dbReference type="Proteomes" id="UP000295416">
    <property type="component" value="Unassembled WGS sequence"/>
</dbReference>
<evidence type="ECO:0000313" key="7">
    <source>
        <dbReference type="Proteomes" id="UP000295416"/>
    </source>
</evidence>